<dbReference type="Gene3D" id="3.40.1440.10">
    <property type="entry name" value="GIY-YIG endonuclease"/>
    <property type="match status" value="1"/>
</dbReference>
<protein>
    <recommendedName>
        <fullName evidence="2">GIY-YIG domain-containing protein</fullName>
    </recommendedName>
</protein>
<feature type="domain" description="GIY-YIG" evidence="2">
    <location>
        <begin position="1"/>
        <end position="75"/>
    </location>
</feature>
<dbReference type="PROSITE" id="PS50164">
    <property type="entry name" value="GIY_YIG"/>
    <property type="match status" value="1"/>
</dbReference>
<dbReference type="Pfam" id="PF01541">
    <property type="entry name" value="GIY-YIG"/>
    <property type="match status" value="1"/>
</dbReference>
<dbReference type="Proteomes" id="UP000178227">
    <property type="component" value="Unassembled WGS sequence"/>
</dbReference>
<dbReference type="AlphaFoldDB" id="A0A1F8GE22"/>
<reference evidence="3 4" key="1">
    <citation type="journal article" date="2016" name="Nat. Commun.">
        <title>Thousands of microbial genomes shed light on interconnected biogeochemical processes in an aquifer system.</title>
        <authorList>
            <person name="Anantharaman K."/>
            <person name="Brown C.T."/>
            <person name="Hug L.A."/>
            <person name="Sharon I."/>
            <person name="Castelle C.J."/>
            <person name="Probst A.J."/>
            <person name="Thomas B.C."/>
            <person name="Singh A."/>
            <person name="Wilkins M.J."/>
            <person name="Karaoz U."/>
            <person name="Brodie E.L."/>
            <person name="Williams K.H."/>
            <person name="Hubbard S.S."/>
            <person name="Banfield J.F."/>
        </authorList>
    </citation>
    <scope>NUCLEOTIDE SEQUENCE [LARGE SCALE GENOMIC DNA]</scope>
</reference>
<dbReference type="SMART" id="SM00465">
    <property type="entry name" value="GIYc"/>
    <property type="match status" value="1"/>
</dbReference>
<dbReference type="STRING" id="1802694.A2918_00580"/>
<accession>A0A1F8GE22</accession>
<dbReference type="PANTHER" id="PTHR34477">
    <property type="entry name" value="UPF0213 PROTEIN YHBQ"/>
    <property type="match status" value="1"/>
</dbReference>
<comment type="similarity">
    <text evidence="1">Belongs to the UPF0213 family.</text>
</comment>
<dbReference type="InterPro" id="IPR000305">
    <property type="entry name" value="GIY-YIG_endonuc"/>
</dbReference>
<evidence type="ECO:0000313" key="4">
    <source>
        <dbReference type="Proteomes" id="UP000178227"/>
    </source>
</evidence>
<comment type="caution">
    <text evidence="3">The sequence shown here is derived from an EMBL/GenBank/DDBJ whole genome shotgun (WGS) entry which is preliminary data.</text>
</comment>
<gene>
    <name evidence="3" type="ORF">A2918_00580</name>
</gene>
<dbReference type="InterPro" id="IPR050190">
    <property type="entry name" value="UPF0213_domain"/>
</dbReference>
<sequence>MFYVYILRSSKDSKLYMGSTADLRRRLAEHNDGKVVSTKNRKPFELIYYEAYNNEKDARTREHNLKLRSNALFQLKKRLKRSL</sequence>
<evidence type="ECO:0000259" key="2">
    <source>
        <dbReference type="PROSITE" id="PS50164"/>
    </source>
</evidence>
<proteinExistence type="inferred from homology"/>
<organism evidence="3 4">
    <name type="scientific">Candidatus Yanofskybacteria bacterium RIFCSPLOWO2_01_FULL_42_49</name>
    <dbReference type="NCBI Taxonomy" id="1802694"/>
    <lineage>
        <taxon>Bacteria</taxon>
        <taxon>Candidatus Yanofskyibacteriota</taxon>
    </lineage>
</organism>
<dbReference type="SUPFAM" id="SSF82771">
    <property type="entry name" value="GIY-YIG endonuclease"/>
    <property type="match status" value="1"/>
</dbReference>
<dbReference type="PANTHER" id="PTHR34477:SF5">
    <property type="entry name" value="BSL5627 PROTEIN"/>
    <property type="match status" value="1"/>
</dbReference>
<dbReference type="CDD" id="cd10449">
    <property type="entry name" value="GIY-YIG_SLX1_like"/>
    <property type="match status" value="1"/>
</dbReference>
<evidence type="ECO:0000256" key="1">
    <source>
        <dbReference type="ARBA" id="ARBA00007435"/>
    </source>
</evidence>
<dbReference type="InterPro" id="IPR035901">
    <property type="entry name" value="GIY-YIG_endonuc_sf"/>
</dbReference>
<evidence type="ECO:0000313" key="3">
    <source>
        <dbReference type="EMBL" id="OGN23531.1"/>
    </source>
</evidence>
<name>A0A1F8GE22_9BACT</name>
<dbReference type="EMBL" id="MGKI01000002">
    <property type="protein sequence ID" value="OGN23531.1"/>
    <property type="molecule type" value="Genomic_DNA"/>
</dbReference>